<comment type="similarity">
    <text evidence="1">Belongs to the cyclin family. Cyclin AB subfamily.</text>
</comment>
<dbReference type="PROSITE" id="PS00292">
    <property type="entry name" value="CYCLINS"/>
    <property type="match status" value="1"/>
</dbReference>
<feature type="domain" description="Cyclin-like" evidence="7">
    <location>
        <begin position="245"/>
        <end position="333"/>
    </location>
</feature>
<dbReference type="InterPro" id="IPR013763">
    <property type="entry name" value="Cyclin-like_dom"/>
</dbReference>
<dbReference type="InterPro" id="IPR046965">
    <property type="entry name" value="Cyclin_A/B-like"/>
</dbReference>
<dbReference type="GO" id="GO:0051301">
    <property type="term" value="P:cell division"/>
    <property type="evidence" value="ECO:0007669"/>
    <property type="project" value="UniProtKB-KW"/>
</dbReference>
<comment type="caution">
    <text evidence="9">The sequence shown here is derived from an EMBL/GenBank/DDBJ whole genome shotgun (WGS) entry which is preliminary data.</text>
</comment>
<keyword evidence="4" id="KW-0131">Cell cycle</keyword>
<dbReference type="InterPro" id="IPR036915">
    <property type="entry name" value="Cyclin-like_sf"/>
</dbReference>
<keyword evidence="3 5" id="KW-0195">Cyclin</keyword>
<dbReference type="FunFam" id="1.10.472.10:FF:000013">
    <property type="entry name" value="Cyclin A1"/>
    <property type="match status" value="1"/>
</dbReference>
<dbReference type="PIRSF" id="PIRSF001771">
    <property type="entry name" value="Cyclin_A_B_D_E"/>
    <property type="match status" value="1"/>
</dbReference>
<dbReference type="Pfam" id="PF02984">
    <property type="entry name" value="Cyclin_C"/>
    <property type="match status" value="1"/>
</dbReference>
<dbReference type="AlphaFoldDB" id="A0A9Q0HP10"/>
<dbReference type="EMBL" id="JAMQYH010000003">
    <property type="protein sequence ID" value="KAJ1692625.1"/>
    <property type="molecule type" value="Genomic_DNA"/>
</dbReference>
<evidence type="ECO:0000313" key="9">
    <source>
        <dbReference type="EMBL" id="KAJ1692625.1"/>
    </source>
</evidence>
<keyword evidence="2" id="KW-0132">Cell division</keyword>
<gene>
    <name evidence="9" type="ORF">LUZ63_009323</name>
</gene>
<dbReference type="GO" id="GO:0016538">
    <property type="term" value="F:cyclin-dependent protein serine/threonine kinase regulator activity"/>
    <property type="evidence" value="ECO:0007669"/>
    <property type="project" value="InterPro"/>
</dbReference>
<name>A0A9Q0HP10_9POAL</name>
<dbReference type="PANTHER" id="PTHR10177">
    <property type="entry name" value="CYCLINS"/>
    <property type="match status" value="1"/>
</dbReference>
<accession>A0A9Q0HP10</accession>
<dbReference type="Proteomes" id="UP001151287">
    <property type="component" value="Unassembled WGS sequence"/>
</dbReference>
<protein>
    <recommendedName>
        <fullName evidence="11">Cyclin N-terminal domain-containing protein</fullName>
    </recommendedName>
</protein>
<dbReference type="SMART" id="SM01332">
    <property type="entry name" value="Cyclin_C"/>
    <property type="match status" value="1"/>
</dbReference>
<evidence type="ECO:0000256" key="4">
    <source>
        <dbReference type="ARBA" id="ARBA00023306"/>
    </source>
</evidence>
<evidence type="ECO:0000256" key="2">
    <source>
        <dbReference type="ARBA" id="ARBA00022618"/>
    </source>
</evidence>
<evidence type="ECO:0000313" key="10">
    <source>
        <dbReference type="Proteomes" id="UP001151287"/>
    </source>
</evidence>
<keyword evidence="10" id="KW-1185">Reference proteome</keyword>
<dbReference type="CDD" id="cd20506">
    <property type="entry name" value="CYCLIN_AtCycA-like_rpt2"/>
    <property type="match status" value="1"/>
</dbReference>
<evidence type="ECO:0000259" key="8">
    <source>
        <dbReference type="SMART" id="SM01332"/>
    </source>
</evidence>
<evidence type="ECO:0000256" key="6">
    <source>
        <dbReference type="SAM" id="MobiDB-lite"/>
    </source>
</evidence>
<proteinExistence type="inferred from homology"/>
<evidence type="ECO:0000256" key="1">
    <source>
        <dbReference type="ARBA" id="ARBA00006955"/>
    </source>
</evidence>
<evidence type="ECO:0008006" key="11">
    <source>
        <dbReference type="Google" id="ProtNLM"/>
    </source>
</evidence>
<dbReference type="SUPFAM" id="SSF47954">
    <property type="entry name" value="Cyclin-like"/>
    <property type="match status" value="2"/>
</dbReference>
<dbReference type="OrthoDB" id="5590282at2759"/>
<reference evidence="9" key="1">
    <citation type="journal article" date="2022" name="Cell">
        <title>Repeat-based holocentromeres influence genome architecture and karyotype evolution.</title>
        <authorList>
            <person name="Hofstatter P.G."/>
            <person name="Thangavel G."/>
            <person name="Lux T."/>
            <person name="Neumann P."/>
            <person name="Vondrak T."/>
            <person name="Novak P."/>
            <person name="Zhang M."/>
            <person name="Costa L."/>
            <person name="Castellani M."/>
            <person name="Scott A."/>
            <person name="Toegelov H."/>
            <person name="Fuchs J."/>
            <person name="Mata-Sucre Y."/>
            <person name="Dias Y."/>
            <person name="Vanzela A.L.L."/>
            <person name="Huettel B."/>
            <person name="Almeida C.C.S."/>
            <person name="Simkova H."/>
            <person name="Souza G."/>
            <person name="Pedrosa-Harand A."/>
            <person name="Macas J."/>
            <person name="Mayer K.F.X."/>
            <person name="Houben A."/>
            <person name="Marques A."/>
        </authorList>
    </citation>
    <scope>NUCLEOTIDE SEQUENCE</scope>
    <source>
        <strain evidence="9">RhyBre1mFocal</strain>
    </source>
</reference>
<evidence type="ECO:0000256" key="5">
    <source>
        <dbReference type="RuleBase" id="RU000383"/>
    </source>
</evidence>
<evidence type="ECO:0000259" key="7">
    <source>
        <dbReference type="SMART" id="SM00385"/>
    </source>
</evidence>
<evidence type="ECO:0000256" key="3">
    <source>
        <dbReference type="ARBA" id="ARBA00023127"/>
    </source>
</evidence>
<dbReference type="Pfam" id="PF00134">
    <property type="entry name" value="Cyclin_N"/>
    <property type="match status" value="1"/>
</dbReference>
<dbReference type="FunFam" id="1.10.472.10:FF:000167">
    <property type="entry name" value="Mitotic cyclin 6"/>
    <property type="match status" value="1"/>
</dbReference>
<dbReference type="InterPro" id="IPR006671">
    <property type="entry name" value="Cyclin_N"/>
</dbReference>
<feature type="domain" description="Cyclin-like" evidence="7">
    <location>
        <begin position="148"/>
        <end position="232"/>
    </location>
</feature>
<dbReference type="InterPro" id="IPR039361">
    <property type="entry name" value="Cyclin"/>
</dbReference>
<feature type="compositionally biased region" description="Polar residues" evidence="6">
    <location>
        <begin position="23"/>
        <end position="32"/>
    </location>
</feature>
<dbReference type="InterPro" id="IPR048258">
    <property type="entry name" value="Cyclins_cyclin-box"/>
</dbReference>
<dbReference type="GO" id="GO:0044772">
    <property type="term" value="P:mitotic cell cycle phase transition"/>
    <property type="evidence" value="ECO:0007669"/>
    <property type="project" value="InterPro"/>
</dbReference>
<dbReference type="SMART" id="SM00385">
    <property type="entry name" value="CYCLIN"/>
    <property type="match status" value="2"/>
</dbReference>
<dbReference type="Gene3D" id="1.10.472.10">
    <property type="entry name" value="Cyclin-like"/>
    <property type="match status" value="2"/>
</dbReference>
<organism evidence="9 10">
    <name type="scientific">Rhynchospora breviuscula</name>
    <dbReference type="NCBI Taxonomy" id="2022672"/>
    <lineage>
        <taxon>Eukaryota</taxon>
        <taxon>Viridiplantae</taxon>
        <taxon>Streptophyta</taxon>
        <taxon>Embryophyta</taxon>
        <taxon>Tracheophyta</taxon>
        <taxon>Spermatophyta</taxon>
        <taxon>Magnoliopsida</taxon>
        <taxon>Liliopsida</taxon>
        <taxon>Poales</taxon>
        <taxon>Cyperaceae</taxon>
        <taxon>Cyperoideae</taxon>
        <taxon>Rhynchosporeae</taxon>
        <taxon>Rhynchospora</taxon>
    </lineage>
</organism>
<dbReference type="InterPro" id="IPR004367">
    <property type="entry name" value="Cyclin_C-dom"/>
</dbReference>
<sequence length="379" mass="43257">MVGQENIPTRLTRAAAKRCSAMEASNSQPQPQSKKKRVALSELPDLSNAVNFRTGAVQSKRRKTRSEKKEQDLGLEKSSCKEIKVSSITDSWIDGGEVQDPQMVAEYASDIYQYLRSMEVEPKRRPLSNYMETVQVDLTANMREVLIDWLVDVAEEYKLLSDTLYLTVSYIDRFLSYKAISRKRLQLLGVSSMLIASKYEEITPCNVKDLCYITANTYDKQEVVSMEGDVLEFLKFEMGNPTVRTFLQRFIEAGQGDSKSPNSELAFLVHYLAELSLIDYGCIKFVPSVVAASAVYLARFTIDPKNHPWNEKLEKCTGYKVKELKECVHALLELQLNKKCSSLVAVRDKYKEHKFKCVSTLLPRPEIPSFFFDKLEEQT</sequence>
<feature type="region of interest" description="Disordered" evidence="6">
    <location>
        <begin position="1"/>
        <end position="73"/>
    </location>
</feature>
<feature type="domain" description="Cyclin C-terminal" evidence="8">
    <location>
        <begin position="241"/>
        <end position="364"/>
    </location>
</feature>